<dbReference type="PANTHER" id="PTHR15496">
    <property type="entry name" value="GENERAL TRANSCRIPTION FACTOR 3C POLYPEPTIDE 4 FAMILY"/>
    <property type="match status" value="1"/>
</dbReference>
<dbReference type="AlphaFoldDB" id="A0A6A6HEC1"/>
<evidence type="ECO:0000313" key="4">
    <source>
        <dbReference type="Proteomes" id="UP000800092"/>
    </source>
</evidence>
<organism evidence="3 4">
    <name type="scientific">Viridothelium virens</name>
    <name type="common">Speckled blister lichen</name>
    <name type="synonym">Trypethelium virens</name>
    <dbReference type="NCBI Taxonomy" id="1048519"/>
    <lineage>
        <taxon>Eukaryota</taxon>
        <taxon>Fungi</taxon>
        <taxon>Dikarya</taxon>
        <taxon>Ascomycota</taxon>
        <taxon>Pezizomycotina</taxon>
        <taxon>Dothideomycetes</taxon>
        <taxon>Dothideomycetes incertae sedis</taxon>
        <taxon>Trypetheliales</taxon>
        <taxon>Trypetheliaceae</taxon>
        <taxon>Viridothelium</taxon>
    </lineage>
</organism>
<proteinExistence type="predicted"/>
<dbReference type="Proteomes" id="UP000800092">
    <property type="component" value="Unassembled WGS sequence"/>
</dbReference>
<dbReference type="InterPro" id="IPR024764">
    <property type="entry name" value="TFIIIC_Znf"/>
</dbReference>
<evidence type="ECO:0000259" key="2">
    <source>
        <dbReference type="Pfam" id="PF12660"/>
    </source>
</evidence>
<dbReference type="PANTHER" id="PTHR15496:SF2">
    <property type="entry name" value="GENERAL TRANSCRIPTION FACTOR 3C POLYPEPTIDE 4"/>
    <property type="match status" value="1"/>
</dbReference>
<dbReference type="Pfam" id="PF12657">
    <property type="entry name" value="TFIIIC_delta"/>
    <property type="match status" value="1"/>
</dbReference>
<keyword evidence="4" id="KW-1185">Reference proteome</keyword>
<evidence type="ECO:0000313" key="3">
    <source>
        <dbReference type="EMBL" id="KAF2236322.1"/>
    </source>
</evidence>
<feature type="domain" description="Transcription factor IIIC 90kDa subunit N-terminal" evidence="1">
    <location>
        <begin position="19"/>
        <end position="484"/>
    </location>
</feature>
<sequence length="780" mass="88067">MALQQTVNFWPSAPDSIRWSKDYDLAIAAGEQVAILIPKKRKGTDQKRRFNLDNTTSSDDWHKLYLKTNAFTKDEVPILPPSSFNTWSIGEEQSLRKVVALDWSSIPIAKHQRYALGVLTSNHTLTIWASTSIPTETGSWQKVLIVNHVLDSYFPSENVDHGSWRLRRRIRSFAWSPRFYEDFQGLKSRIQYLAIANEYNEIIVVSIHAPHNILNPNIQSWSASVVFHFNISSTVKQKSTQYSSQLSHYIQEQKCASHLTWSPWYSEKGRAYSVLAAVSGGRLHLKRLKLSESAINARLTIDENCQMPSLPTGIKGPARWVPHGLYISRNNFSEKQLTLCTFSDSYLYYLRLNPVDTLSFNISTRNLDDRWDEISGLSFTQGSNGDTMLHFTSISSPVSSVASNFSLPLDTNTNQPILPWQQRIVEQQVLFSANHELDGHAIARNWGIAASPYGELMTTCISLHPTDQIHYAISAEQNSQITITAARGDQDGFYLARNCHLQDFGSEAILFSIRSWIQISDVPTENIKAGLEKYIDPALTAIGIIQQTEEDKLLEIQKSHKRLEDAISNGTPNDIDVLVEMVRAIMLATHGLREKAYRNLLRFIEPLNSHELAHEQDSIGICPLETIRSLPSRLYDGTTVLSQRFLLAHDSASAIFSGHPTGDLIFKEYCVICGSVIAFEDPFEARCKGQNVHRFVRCRMTFLAIQAPFITRQCGICAKQYLKEEFLAEDTPANRDVVQQIEVNGKGKKSVRDENPKISLARLLFAMCNKCTFCGGKFIG</sequence>
<dbReference type="GO" id="GO:0006384">
    <property type="term" value="P:transcription initiation at RNA polymerase III promoter"/>
    <property type="evidence" value="ECO:0007669"/>
    <property type="project" value="InterPro"/>
</dbReference>
<dbReference type="GO" id="GO:0004402">
    <property type="term" value="F:histone acetyltransferase activity"/>
    <property type="evidence" value="ECO:0007669"/>
    <property type="project" value="InterPro"/>
</dbReference>
<dbReference type="Pfam" id="PF12660">
    <property type="entry name" value="zf-TFIIIC"/>
    <property type="match status" value="1"/>
</dbReference>
<reference evidence="3" key="1">
    <citation type="journal article" date="2020" name="Stud. Mycol.">
        <title>101 Dothideomycetes genomes: a test case for predicting lifestyles and emergence of pathogens.</title>
        <authorList>
            <person name="Haridas S."/>
            <person name="Albert R."/>
            <person name="Binder M."/>
            <person name="Bloem J."/>
            <person name="Labutti K."/>
            <person name="Salamov A."/>
            <person name="Andreopoulos B."/>
            <person name="Baker S."/>
            <person name="Barry K."/>
            <person name="Bills G."/>
            <person name="Bluhm B."/>
            <person name="Cannon C."/>
            <person name="Castanera R."/>
            <person name="Culley D."/>
            <person name="Daum C."/>
            <person name="Ezra D."/>
            <person name="Gonzalez J."/>
            <person name="Henrissat B."/>
            <person name="Kuo A."/>
            <person name="Liang C."/>
            <person name="Lipzen A."/>
            <person name="Lutzoni F."/>
            <person name="Magnuson J."/>
            <person name="Mondo S."/>
            <person name="Nolan M."/>
            <person name="Ohm R."/>
            <person name="Pangilinan J."/>
            <person name="Park H.-J."/>
            <person name="Ramirez L."/>
            <person name="Alfaro M."/>
            <person name="Sun H."/>
            <person name="Tritt A."/>
            <person name="Yoshinaga Y."/>
            <person name="Zwiers L.-H."/>
            <person name="Turgeon B."/>
            <person name="Goodwin S."/>
            <person name="Spatafora J."/>
            <person name="Crous P."/>
            <person name="Grigoriev I."/>
        </authorList>
    </citation>
    <scope>NUCLEOTIDE SEQUENCE</scope>
    <source>
        <strain evidence="3">Tuck. ex Michener</strain>
    </source>
</reference>
<evidence type="ECO:0008006" key="5">
    <source>
        <dbReference type="Google" id="ProtNLM"/>
    </source>
</evidence>
<dbReference type="InterPro" id="IPR044230">
    <property type="entry name" value="GTF3C4"/>
</dbReference>
<dbReference type="InterPro" id="IPR024761">
    <property type="entry name" value="TFIIIC_delta_N"/>
</dbReference>
<dbReference type="EMBL" id="ML991786">
    <property type="protein sequence ID" value="KAF2236322.1"/>
    <property type="molecule type" value="Genomic_DNA"/>
</dbReference>
<dbReference type="OrthoDB" id="6021743at2759"/>
<protein>
    <recommendedName>
        <fullName evidence="5">Transcription factor IIIC putative zinc-finger domain-containing protein</fullName>
    </recommendedName>
</protein>
<dbReference type="GO" id="GO:0000127">
    <property type="term" value="C:transcription factor TFIIIC complex"/>
    <property type="evidence" value="ECO:0007669"/>
    <property type="project" value="InterPro"/>
</dbReference>
<accession>A0A6A6HEC1</accession>
<feature type="domain" description="Transcription factor IIIC putative zinc-finger" evidence="2">
    <location>
        <begin position="665"/>
        <end position="778"/>
    </location>
</feature>
<name>A0A6A6HEC1_VIRVR</name>
<evidence type="ECO:0000259" key="1">
    <source>
        <dbReference type="Pfam" id="PF12657"/>
    </source>
</evidence>
<gene>
    <name evidence="3" type="ORF">EV356DRAFT_531250</name>
</gene>